<evidence type="ECO:0000313" key="3">
    <source>
        <dbReference type="Proteomes" id="UP001500459"/>
    </source>
</evidence>
<reference evidence="3" key="1">
    <citation type="journal article" date="2019" name="Int. J. Syst. Evol. Microbiol.">
        <title>The Global Catalogue of Microorganisms (GCM) 10K type strain sequencing project: providing services to taxonomists for standard genome sequencing and annotation.</title>
        <authorList>
            <consortium name="The Broad Institute Genomics Platform"/>
            <consortium name="The Broad Institute Genome Sequencing Center for Infectious Disease"/>
            <person name="Wu L."/>
            <person name="Ma J."/>
        </authorList>
    </citation>
    <scope>NUCLEOTIDE SEQUENCE [LARGE SCALE GENOMIC DNA]</scope>
    <source>
        <strain evidence="3">JCM 17106</strain>
    </source>
</reference>
<proteinExistence type="predicted"/>
<keyword evidence="1" id="KW-0812">Transmembrane</keyword>
<feature type="transmembrane region" description="Helical" evidence="1">
    <location>
        <begin position="79"/>
        <end position="104"/>
    </location>
</feature>
<keyword evidence="1" id="KW-1133">Transmembrane helix</keyword>
<feature type="transmembrane region" description="Helical" evidence="1">
    <location>
        <begin position="110"/>
        <end position="129"/>
    </location>
</feature>
<dbReference type="Pfam" id="PF13787">
    <property type="entry name" value="HXXEE"/>
    <property type="match status" value="1"/>
</dbReference>
<gene>
    <name evidence="2" type="ORF">GCM10022393_23680</name>
</gene>
<accession>A0ABP6UK47</accession>
<sequence>MSIIKNQLEKLTFSSSLLLAPLAYSIHHFEEKEGNFRTWRAKYFLNNNPLTTEYVFIVITFISILFIFLFSIRKSKPTANVVVIFFMMSQFINAFFHIGAGIFFMDYSPGTVTAILLYIPINLLILHKARTENWISKKTAYILITLGLIGFSIFELVGGLAIPGLFIMVLIYLIIHETRISKNQ</sequence>
<name>A0ABP6UK47_9FLAO</name>
<evidence type="ECO:0008006" key="4">
    <source>
        <dbReference type="Google" id="ProtNLM"/>
    </source>
</evidence>
<protein>
    <recommendedName>
        <fullName evidence="4">HXXEE domain-containing protein</fullName>
    </recommendedName>
</protein>
<keyword evidence="1" id="KW-0472">Membrane</keyword>
<dbReference type="EMBL" id="BAABCW010000009">
    <property type="protein sequence ID" value="GAA3509969.1"/>
    <property type="molecule type" value="Genomic_DNA"/>
</dbReference>
<feature type="transmembrane region" description="Helical" evidence="1">
    <location>
        <begin position="141"/>
        <end position="174"/>
    </location>
</feature>
<keyword evidence="3" id="KW-1185">Reference proteome</keyword>
<dbReference type="RefSeq" id="WP_344927642.1">
    <property type="nucleotide sequence ID" value="NZ_BAABCW010000009.1"/>
</dbReference>
<organism evidence="2 3">
    <name type="scientific">Aquimarina addita</name>
    <dbReference type="NCBI Taxonomy" id="870485"/>
    <lineage>
        <taxon>Bacteria</taxon>
        <taxon>Pseudomonadati</taxon>
        <taxon>Bacteroidota</taxon>
        <taxon>Flavobacteriia</taxon>
        <taxon>Flavobacteriales</taxon>
        <taxon>Flavobacteriaceae</taxon>
        <taxon>Aquimarina</taxon>
    </lineage>
</organism>
<dbReference type="InterPro" id="IPR025671">
    <property type="entry name" value="HXXEE"/>
</dbReference>
<comment type="caution">
    <text evidence="2">The sequence shown here is derived from an EMBL/GenBank/DDBJ whole genome shotgun (WGS) entry which is preliminary data.</text>
</comment>
<evidence type="ECO:0000256" key="1">
    <source>
        <dbReference type="SAM" id="Phobius"/>
    </source>
</evidence>
<evidence type="ECO:0000313" key="2">
    <source>
        <dbReference type="EMBL" id="GAA3509969.1"/>
    </source>
</evidence>
<feature type="transmembrane region" description="Helical" evidence="1">
    <location>
        <begin position="54"/>
        <end position="72"/>
    </location>
</feature>
<dbReference type="Proteomes" id="UP001500459">
    <property type="component" value="Unassembled WGS sequence"/>
</dbReference>